<evidence type="ECO:0008006" key="2">
    <source>
        <dbReference type="Google" id="ProtNLM"/>
    </source>
</evidence>
<gene>
    <name evidence="1" type="ORF">DRU74_26215</name>
</gene>
<dbReference type="InterPro" id="IPR021316">
    <property type="entry name" value="DUF2913"/>
</dbReference>
<dbReference type="Proteomes" id="UP000885374">
    <property type="component" value="Unassembled WGS sequence"/>
</dbReference>
<dbReference type="AlphaFoldDB" id="A0A403MPC9"/>
<organism evidence="1">
    <name type="scientific">Salmonella enterica I</name>
    <dbReference type="NCBI Taxonomy" id="59201"/>
    <lineage>
        <taxon>Bacteria</taxon>
        <taxon>Pseudomonadati</taxon>
        <taxon>Pseudomonadota</taxon>
        <taxon>Gammaproteobacteria</taxon>
        <taxon>Enterobacterales</taxon>
        <taxon>Enterobacteriaceae</taxon>
        <taxon>Salmonella</taxon>
    </lineage>
</organism>
<comment type="caution">
    <text evidence="1">The sequence shown here is derived from an EMBL/GenBank/DDBJ whole genome shotgun (WGS) entry which is preliminary data.</text>
</comment>
<protein>
    <recommendedName>
        <fullName evidence="2">DUF2913 family protein</fullName>
    </recommendedName>
</protein>
<evidence type="ECO:0000313" key="1">
    <source>
        <dbReference type="EMBL" id="MLV00130.1"/>
    </source>
</evidence>
<accession>A0A403MPC9</accession>
<reference evidence="1" key="1">
    <citation type="submission" date="2018-07" db="EMBL/GenBank/DDBJ databases">
        <authorList>
            <person name="Ashton P.M."/>
            <person name="Dallman T."/>
            <person name="Nair S."/>
            <person name="De Pinna E."/>
            <person name="Peters T."/>
            <person name="Grant K."/>
        </authorList>
    </citation>
    <scope>NUCLEOTIDE SEQUENCE [LARGE SCALE GENOMIC DNA]</scope>
    <source>
        <strain evidence="1">157339</strain>
    </source>
</reference>
<dbReference type="EMBL" id="RVHM01000076">
    <property type="protein sequence ID" value="MLV00130.1"/>
    <property type="molecule type" value="Genomic_DNA"/>
</dbReference>
<proteinExistence type="predicted"/>
<dbReference type="Pfam" id="PF11140">
    <property type="entry name" value="DUF2913"/>
    <property type="match status" value="1"/>
</dbReference>
<sequence length="207" mass="24391">MKDRSEILESFSWAALVAIKMAWREGKITSDFSEHVFIMNWLATARKRKLFSRSVSSEIDWLINDGRAKGHHTGLRTKLEYIYSTCQKDISGQAAYFRFTRVMEMLKNEGWKGYMLTPAKWKALRRENVGDRENLIFMNEEEIKISFNSNGGLIRALELRVSGDIKMAETIFENNHLPVRTEHQDGERYYFYLQPERESVMENDKKF</sequence>
<name>A0A403MPC9_SALET</name>